<gene>
    <name evidence="1" type="ORF">RR45_GL000585</name>
</gene>
<sequence>MIALKVLIFGGIALLLLSMHYPRQATIFVVLVVVNLSINGYFKTI</sequence>
<reference evidence="1 2" key="1">
    <citation type="submission" date="2014-12" db="EMBL/GenBank/DDBJ databases">
        <title>Draft genome sequences of 10 type strains of Lactococcus.</title>
        <authorList>
            <person name="Sun Z."/>
            <person name="Zhong Z."/>
            <person name="Liu W."/>
            <person name="Zhang W."/>
            <person name="Zhang H."/>
        </authorList>
    </citation>
    <scope>NUCLEOTIDE SEQUENCE [LARGE SCALE GENOMIC DNA]</scope>
    <source>
        <strain evidence="1 2">DSM 22330</strain>
    </source>
</reference>
<protein>
    <submittedName>
        <fullName evidence="1">Uncharacterized protein</fullName>
    </submittedName>
</protein>
<comment type="caution">
    <text evidence="1">The sequence shown here is derived from an EMBL/GenBank/DDBJ whole genome shotgun (WGS) entry which is preliminary data.</text>
</comment>
<accession>A0ABX4I5U5</accession>
<evidence type="ECO:0000313" key="1">
    <source>
        <dbReference type="EMBL" id="PCS02396.1"/>
    </source>
</evidence>
<keyword evidence="2" id="KW-1185">Reference proteome</keyword>
<dbReference type="EMBL" id="JXJT01000016">
    <property type="protein sequence ID" value="PCS02396.1"/>
    <property type="molecule type" value="Genomic_DNA"/>
</dbReference>
<evidence type="ECO:0000313" key="2">
    <source>
        <dbReference type="Proteomes" id="UP000218979"/>
    </source>
</evidence>
<proteinExistence type="predicted"/>
<name>A0ABX4I5U5_9LACT</name>
<organism evidence="1 2">
    <name type="scientific">Pseudolactococcus chungangensis CAU 28 = DSM 22330</name>
    <dbReference type="NCBI Taxonomy" id="1122154"/>
    <lineage>
        <taxon>Bacteria</taxon>
        <taxon>Bacillati</taxon>
        <taxon>Bacillota</taxon>
        <taxon>Bacilli</taxon>
        <taxon>Lactobacillales</taxon>
        <taxon>Streptococcaceae</taxon>
        <taxon>Pseudolactococcus</taxon>
    </lineage>
</organism>
<dbReference type="Proteomes" id="UP000218979">
    <property type="component" value="Unassembled WGS sequence"/>
</dbReference>